<evidence type="ECO:0000313" key="4">
    <source>
        <dbReference type="Proteomes" id="UP000651156"/>
    </source>
</evidence>
<dbReference type="SUPFAM" id="SSF56925">
    <property type="entry name" value="OMPA-like"/>
    <property type="match status" value="1"/>
</dbReference>
<organism evidence="3 4">
    <name type="scientific">Gloeocapsopsis crepidinum LEGE 06123</name>
    <dbReference type="NCBI Taxonomy" id="588587"/>
    <lineage>
        <taxon>Bacteria</taxon>
        <taxon>Bacillati</taxon>
        <taxon>Cyanobacteriota</taxon>
        <taxon>Cyanophyceae</taxon>
        <taxon>Oscillatoriophycideae</taxon>
        <taxon>Chroococcales</taxon>
        <taxon>Chroococcaceae</taxon>
        <taxon>Gloeocapsopsis</taxon>
    </lineage>
</organism>
<proteinExistence type="predicted"/>
<evidence type="ECO:0000256" key="1">
    <source>
        <dbReference type="SAM" id="MobiDB-lite"/>
    </source>
</evidence>
<dbReference type="InterPro" id="IPR011250">
    <property type="entry name" value="OMP/PagP_B-barrel"/>
</dbReference>
<sequence length="270" mass="27089">MKTTHAQRDPSQLRAISLVPLLAGMAVVGSGFAVCNAETVDANTTAVEPVAHEASVDQSKSSNGLVERIQSQQTRTLATLTPGNVPAPGTTATSSAPLTESPVASQTTESTSLENSKVAQILIDPGQPTIGGSSYIGVAGNIGLSDNGSTALGGGNFAIISKIGLTNTLSTRPSVVLGDNAVILVPVTYDFSFQPVGAFTDPLPIAPYVGGGVAISTGEDSTFGAVLTGGVDVPITSQLTATAALNVAFVDNTDLGLFIGVGYNFGGLGL</sequence>
<gene>
    <name evidence="3" type="ORF">IQ230_13875</name>
</gene>
<dbReference type="Proteomes" id="UP000651156">
    <property type="component" value="Unassembled WGS sequence"/>
</dbReference>
<keyword evidence="4" id="KW-1185">Reference proteome</keyword>
<dbReference type="EMBL" id="JADEWN010000032">
    <property type="protein sequence ID" value="MBE9191415.1"/>
    <property type="molecule type" value="Genomic_DNA"/>
</dbReference>
<feature type="region of interest" description="Disordered" evidence="1">
    <location>
        <begin position="79"/>
        <end position="111"/>
    </location>
</feature>
<reference evidence="3 4" key="1">
    <citation type="submission" date="2020-10" db="EMBL/GenBank/DDBJ databases">
        <authorList>
            <person name="Castelo-Branco R."/>
            <person name="Eusebio N."/>
            <person name="Adriana R."/>
            <person name="Vieira A."/>
            <person name="Brugerolle De Fraissinette N."/>
            <person name="Rezende De Castro R."/>
            <person name="Schneider M.P."/>
            <person name="Vasconcelos V."/>
            <person name="Leao P.N."/>
        </authorList>
    </citation>
    <scope>NUCLEOTIDE SEQUENCE [LARGE SCALE GENOMIC DNA]</scope>
    <source>
        <strain evidence="3 4">LEGE 06123</strain>
    </source>
</reference>
<accession>A0ABR9USZ5</accession>
<evidence type="ECO:0000256" key="2">
    <source>
        <dbReference type="SAM" id="Phobius"/>
    </source>
</evidence>
<keyword evidence="2" id="KW-0472">Membrane</keyword>
<dbReference type="RefSeq" id="WP_193932559.1">
    <property type="nucleotide sequence ID" value="NZ_CAWPMZ010000062.1"/>
</dbReference>
<feature type="compositionally biased region" description="Polar residues" evidence="1">
    <location>
        <begin position="90"/>
        <end position="111"/>
    </location>
</feature>
<keyword evidence="2" id="KW-1133">Transmembrane helix</keyword>
<comment type="caution">
    <text evidence="3">The sequence shown here is derived from an EMBL/GenBank/DDBJ whole genome shotgun (WGS) entry which is preliminary data.</text>
</comment>
<feature type="transmembrane region" description="Helical" evidence="2">
    <location>
        <begin position="12"/>
        <end position="34"/>
    </location>
</feature>
<name>A0ABR9USZ5_9CHRO</name>
<protein>
    <submittedName>
        <fullName evidence="3">Uncharacterized protein</fullName>
    </submittedName>
</protein>
<keyword evidence="2" id="KW-0812">Transmembrane</keyword>
<evidence type="ECO:0000313" key="3">
    <source>
        <dbReference type="EMBL" id="MBE9191415.1"/>
    </source>
</evidence>